<feature type="transmembrane region" description="Helical" evidence="2">
    <location>
        <begin position="21"/>
        <end position="42"/>
    </location>
</feature>
<dbReference type="RefSeq" id="WP_343057769.1">
    <property type="nucleotide sequence ID" value="NZ_JACHFN010000008.1"/>
</dbReference>
<dbReference type="PANTHER" id="PTHR42736:SF1">
    <property type="entry name" value="PROTEIN-GLUTAMINE GAMMA-GLUTAMYLTRANSFERASE"/>
    <property type="match status" value="1"/>
</dbReference>
<name>A0A7W8GG20_9DEIO</name>
<keyword evidence="2" id="KW-1133">Transmembrane helix</keyword>
<accession>A0A7W8GG20</accession>
<feature type="transmembrane region" description="Helical" evidence="2">
    <location>
        <begin position="355"/>
        <end position="374"/>
    </location>
</feature>
<feature type="transmembrane region" description="Helical" evidence="2">
    <location>
        <begin position="386"/>
        <end position="404"/>
    </location>
</feature>
<dbReference type="InterPro" id="IPR052901">
    <property type="entry name" value="Bact_TGase-like"/>
</dbReference>
<organism evidence="4 5">
    <name type="scientific">Deinococcus budaensis</name>
    <dbReference type="NCBI Taxonomy" id="1665626"/>
    <lineage>
        <taxon>Bacteria</taxon>
        <taxon>Thermotogati</taxon>
        <taxon>Deinococcota</taxon>
        <taxon>Deinococci</taxon>
        <taxon>Deinococcales</taxon>
        <taxon>Deinococcaceae</taxon>
        <taxon>Deinococcus</taxon>
    </lineage>
</organism>
<feature type="transmembrane region" description="Helical" evidence="2">
    <location>
        <begin position="867"/>
        <end position="888"/>
    </location>
</feature>
<evidence type="ECO:0000256" key="1">
    <source>
        <dbReference type="SAM" id="MobiDB-lite"/>
    </source>
</evidence>
<feature type="domain" description="Transglutaminase-like" evidence="3">
    <location>
        <begin position="725"/>
        <end position="796"/>
    </location>
</feature>
<dbReference type="Pfam" id="PF13559">
    <property type="entry name" value="DUF4129"/>
    <property type="match status" value="1"/>
</dbReference>
<feature type="transmembrane region" description="Helical" evidence="2">
    <location>
        <begin position="457"/>
        <end position="478"/>
    </location>
</feature>
<protein>
    <submittedName>
        <fullName evidence="4">Transglutaminase-like putative cysteine protease</fullName>
    </submittedName>
</protein>
<dbReference type="Pfam" id="PF11992">
    <property type="entry name" value="TgpA_N"/>
    <property type="match status" value="1"/>
</dbReference>
<gene>
    <name evidence="4" type="ORF">HNQ09_002373</name>
</gene>
<keyword evidence="5" id="KW-1185">Reference proteome</keyword>
<dbReference type="InterPro" id="IPR025403">
    <property type="entry name" value="TgpA-like_C"/>
</dbReference>
<dbReference type="GO" id="GO:0006508">
    <property type="term" value="P:proteolysis"/>
    <property type="evidence" value="ECO:0007669"/>
    <property type="project" value="UniProtKB-KW"/>
</dbReference>
<dbReference type="SUPFAM" id="SSF54001">
    <property type="entry name" value="Cysteine proteinases"/>
    <property type="match status" value="1"/>
</dbReference>
<sequence>MPAPTRPASARPVSARLAPTRLGVAFLGLIVVTLIGCINYALSLGYGITFLLGGVWVVAAAHATRAGRSLEAALDAPAEAVAGTEAAFTARLSHRGGRRGPGLTVRVQARAGQGQPRVTVWVPAGGTLTARLPVPAGARGQLTLTRPEAVVLDPLGLWEVRRDLPPPEPLPVFPAPERDAPSPPVRSVPGAGEQDRRVSGDEEFSGLRPYLPGDSPRQVSWRHAARTGALLTRETDAPAGAAALALNWADTAALGDPEARLSRLAAWVGAARRAGTPFSLNLPGRALPVGAGEGHARAALAQLAAFPPVPAAPLPPRPRPRPKKLPPPPLPGAPLRFTLFALAVALAPAALRQPWWLTALIVGVLGYSAARTRVARTRRRLPAPHPALLGLAAGAGLVLLNASFGTLLGRDAGTALLGLLVALKAAETRTRRDARLLALLGVFVTLTHFFFGQGPLAAAHALLSVGLLLAALVAWTVPPPAAPTPAHSPLRPAAALTLQALPLAALLFVLFPRPDAPLWQLPVQDAARTGLADQVSAGDFASLAQNRAVAFRADFAGALPDPAQRYWRGPVYEAYDGLRWTQVRVPGAAPSLDPFGPTLSYTLALEPSGKPWLLALDTPTALPPGALLTTAFQAVTPRPAATRTRLSFQSRAARLGVREDPGRLNFALHLPEGESPRARALGLSWRTLPPPERVEAALAFLRAGGFTYTLTPPTLPQRDRVDAFLFGTRAGFCEHYASAFAVLLRAAGLPTRLVGGYLGGEPGLGGDYLIVRQQDAHAWTEVWLPGQGWVRVDPTAVVAPARVNAGLDTALTRPAATAAPPPDTLRRAALRLDALQTRWNTWVAGYDGGQQRALLARVGLGGVGGSGYLVAGAGLLALALLPTLLTALRRPRPADPAARLLDDLTRRLRLPRAPGETPGDYARRAAQKHPAQAAAIAAAVAAYHAARYGLHPGAAELRALRTAVRRVRRRG</sequence>
<keyword evidence="4" id="KW-0378">Hydrolase</keyword>
<dbReference type="InterPro" id="IPR038765">
    <property type="entry name" value="Papain-like_cys_pep_sf"/>
</dbReference>
<proteinExistence type="predicted"/>
<dbReference type="InterPro" id="IPR021878">
    <property type="entry name" value="TgpA_N"/>
</dbReference>
<keyword evidence="4" id="KW-0645">Protease</keyword>
<comment type="caution">
    <text evidence="4">The sequence shown here is derived from an EMBL/GenBank/DDBJ whole genome shotgun (WGS) entry which is preliminary data.</text>
</comment>
<keyword evidence="2" id="KW-0812">Transmembrane</keyword>
<keyword evidence="2" id="KW-0472">Membrane</keyword>
<dbReference type="InterPro" id="IPR002931">
    <property type="entry name" value="Transglutaminase-like"/>
</dbReference>
<dbReference type="Gene3D" id="3.10.620.30">
    <property type="match status" value="1"/>
</dbReference>
<dbReference type="AlphaFoldDB" id="A0A7W8GG20"/>
<reference evidence="4 5" key="1">
    <citation type="submission" date="2020-08" db="EMBL/GenBank/DDBJ databases">
        <title>Genomic Encyclopedia of Type Strains, Phase IV (KMG-IV): sequencing the most valuable type-strain genomes for metagenomic binning, comparative biology and taxonomic classification.</title>
        <authorList>
            <person name="Goeker M."/>
        </authorList>
    </citation>
    <scope>NUCLEOTIDE SEQUENCE [LARGE SCALE GENOMIC DNA]</scope>
    <source>
        <strain evidence="4 5">DSM 101791</strain>
    </source>
</reference>
<dbReference type="PANTHER" id="PTHR42736">
    <property type="entry name" value="PROTEIN-GLUTAMINE GAMMA-GLUTAMYLTRANSFERASE"/>
    <property type="match status" value="1"/>
</dbReference>
<evidence type="ECO:0000313" key="5">
    <source>
        <dbReference type="Proteomes" id="UP000525389"/>
    </source>
</evidence>
<evidence type="ECO:0000259" key="3">
    <source>
        <dbReference type="SMART" id="SM00460"/>
    </source>
</evidence>
<dbReference type="EMBL" id="JACHFN010000008">
    <property type="protein sequence ID" value="MBB5234930.1"/>
    <property type="molecule type" value="Genomic_DNA"/>
</dbReference>
<feature type="region of interest" description="Disordered" evidence="1">
    <location>
        <begin position="169"/>
        <end position="219"/>
    </location>
</feature>
<dbReference type="GO" id="GO:0008233">
    <property type="term" value="F:peptidase activity"/>
    <property type="evidence" value="ECO:0007669"/>
    <property type="project" value="UniProtKB-KW"/>
</dbReference>
<dbReference type="Proteomes" id="UP000525389">
    <property type="component" value="Unassembled WGS sequence"/>
</dbReference>
<dbReference type="Pfam" id="PF01841">
    <property type="entry name" value="Transglut_core"/>
    <property type="match status" value="1"/>
</dbReference>
<evidence type="ECO:0000313" key="4">
    <source>
        <dbReference type="EMBL" id="MBB5234930.1"/>
    </source>
</evidence>
<feature type="transmembrane region" description="Helical" evidence="2">
    <location>
        <begin position="434"/>
        <end position="451"/>
    </location>
</feature>
<dbReference type="SMART" id="SM00460">
    <property type="entry name" value="TGc"/>
    <property type="match status" value="1"/>
</dbReference>
<feature type="transmembrane region" description="Helical" evidence="2">
    <location>
        <begin position="490"/>
        <end position="511"/>
    </location>
</feature>
<evidence type="ECO:0000256" key="2">
    <source>
        <dbReference type="SAM" id="Phobius"/>
    </source>
</evidence>